<evidence type="ECO:0000256" key="2">
    <source>
        <dbReference type="SAM" id="Phobius"/>
    </source>
</evidence>
<comment type="caution">
    <text evidence="3">The sequence shown here is derived from an EMBL/GenBank/DDBJ whole genome shotgun (WGS) entry which is preliminary data.</text>
</comment>
<feature type="compositionally biased region" description="Polar residues" evidence="1">
    <location>
        <begin position="104"/>
        <end position="120"/>
    </location>
</feature>
<dbReference type="VEuPathDB" id="FungiDB:G647_00329"/>
<evidence type="ECO:0000313" key="4">
    <source>
        <dbReference type="Proteomes" id="UP000094526"/>
    </source>
</evidence>
<keyword evidence="2" id="KW-1133">Transmembrane helix</keyword>
<feature type="region of interest" description="Disordered" evidence="1">
    <location>
        <begin position="133"/>
        <end position="194"/>
    </location>
</feature>
<dbReference type="AlphaFoldDB" id="A0A1C1CXZ2"/>
<evidence type="ECO:0000256" key="1">
    <source>
        <dbReference type="SAM" id="MobiDB-lite"/>
    </source>
</evidence>
<dbReference type="OrthoDB" id="4158559at2759"/>
<keyword evidence="4" id="KW-1185">Reference proteome</keyword>
<gene>
    <name evidence="3" type="ORF">CLCR_10706</name>
</gene>
<keyword evidence="2" id="KW-0472">Membrane</keyword>
<keyword evidence="2" id="KW-0812">Transmembrane</keyword>
<feature type="region of interest" description="Disordered" evidence="1">
    <location>
        <begin position="212"/>
        <end position="248"/>
    </location>
</feature>
<organism evidence="3 4">
    <name type="scientific">Cladophialophora carrionii</name>
    <dbReference type="NCBI Taxonomy" id="86049"/>
    <lineage>
        <taxon>Eukaryota</taxon>
        <taxon>Fungi</taxon>
        <taxon>Dikarya</taxon>
        <taxon>Ascomycota</taxon>
        <taxon>Pezizomycotina</taxon>
        <taxon>Eurotiomycetes</taxon>
        <taxon>Chaetothyriomycetidae</taxon>
        <taxon>Chaetothyriales</taxon>
        <taxon>Herpotrichiellaceae</taxon>
        <taxon>Cladophialophora</taxon>
    </lineage>
</organism>
<feature type="compositionally biased region" description="Low complexity" evidence="1">
    <location>
        <begin position="181"/>
        <end position="193"/>
    </location>
</feature>
<dbReference type="VEuPathDB" id="FungiDB:CLCR_10706"/>
<feature type="compositionally biased region" description="Polar residues" evidence="1">
    <location>
        <begin position="138"/>
        <end position="154"/>
    </location>
</feature>
<feature type="transmembrane region" description="Helical" evidence="2">
    <location>
        <begin position="35"/>
        <end position="56"/>
    </location>
</feature>
<accession>A0A1C1CXZ2</accession>
<dbReference type="Proteomes" id="UP000094526">
    <property type="component" value="Unassembled WGS sequence"/>
</dbReference>
<evidence type="ECO:0000313" key="3">
    <source>
        <dbReference type="EMBL" id="OCT53362.1"/>
    </source>
</evidence>
<dbReference type="EMBL" id="LGRB01000008">
    <property type="protein sequence ID" value="OCT53362.1"/>
    <property type="molecule type" value="Genomic_DNA"/>
</dbReference>
<feature type="region of interest" description="Disordered" evidence="1">
    <location>
        <begin position="79"/>
        <end position="121"/>
    </location>
</feature>
<sequence>MAPASLALLPRQFGNGNGDGNGRFGDRDDGGISRWAIIGVVVAVLVAAGIVGLVLFRRMRRRRSAVSFSAAAINLASTSTAAHKPTSTGPSGSGNGNGPPKYGASTTGYGVTPDQSQSLLGNAEPPAIVMWGPPPSDNAGSTQDGFGYDNNLQLAGTGIQRPASVASFSAPPPRYEEATNASAGGAASAAAASRPQGQGEAASYFNAAVPLGDNTDRSQSRGRALSLDTRSLNGDGRRSISRSRFREEGMVDVNVSVNADKS</sequence>
<name>A0A1C1CXZ2_9EURO</name>
<protein>
    <submittedName>
        <fullName evidence="3">Uncharacterized protein</fullName>
    </submittedName>
</protein>
<proteinExistence type="predicted"/>
<reference evidence="4" key="1">
    <citation type="submission" date="2015-07" db="EMBL/GenBank/DDBJ databases">
        <authorList>
            <person name="Teixeira M.M."/>
            <person name="Souza R.C."/>
            <person name="Almeida L.G."/>
            <person name="Vicente V.A."/>
            <person name="de Hoog S."/>
            <person name="Bocca A.L."/>
            <person name="de Almeida S.R."/>
            <person name="Vasconcelos A.T."/>
            <person name="Felipe M.S."/>
        </authorList>
    </citation>
    <scope>NUCLEOTIDE SEQUENCE [LARGE SCALE GENOMIC DNA]</scope>
    <source>
        <strain evidence="4">KSF</strain>
    </source>
</reference>